<dbReference type="InterPro" id="IPR013602">
    <property type="entry name" value="Dynein_heavy_linker"/>
</dbReference>
<dbReference type="Proteomes" id="UP000676336">
    <property type="component" value="Unassembled WGS sequence"/>
</dbReference>
<protein>
    <recommendedName>
        <fullName evidence="1">Dynein heavy chain linker domain-containing protein</fullName>
    </recommendedName>
</protein>
<dbReference type="PANTHER" id="PTHR45703:SF1">
    <property type="entry name" value="DYNEINS HEAVY CHAIN"/>
    <property type="match status" value="1"/>
</dbReference>
<dbReference type="GO" id="GO:0030286">
    <property type="term" value="C:dynein complex"/>
    <property type="evidence" value="ECO:0007669"/>
    <property type="project" value="InterPro"/>
</dbReference>
<organism evidence="2 3">
    <name type="scientific">Rotaria magnacalcarata</name>
    <dbReference type="NCBI Taxonomy" id="392030"/>
    <lineage>
        <taxon>Eukaryota</taxon>
        <taxon>Metazoa</taxon>
        <taxon>Spiralia</taxon>
        <taxon>Gnathifera</taxon>
        <taxon>Rotifera</taxon>
        <taxon>Eurotatoria</taxon>
        <taxon>Bdelloidea</taxon>
        <taxon>Philodinida</taxon>
        <taxon>Philodinidae</taxon>
        <taxon>Rotaria</taxon>
    </lineage>
</organism>
<dbReference type="InterPro" id="IPR042222">
    <property type="entry name" value="Dynein_2_N"/>
</dbReference>
<dbReference type="EMBL" id="CAJOBI010353911">
    <property type="protein sequence ID" value="CAF5222845.1"/>
    <property type="molecule type" value="Genomic_DNA"/>
</dbReference>
<evidence type="ECO:0000313" key="2">
    <source>
        <dbReference type="EMBL" id="CAF5222845.1"/>
    </source>
</evidence>
<name>A0A8S3JXB0_9BILA</name>
<dbReference type="Pfam" id="PF08393">
    <property type="entry name" value="DHC_N2"/>
    <property type="match status" value="1"/>
</dbReference>
<accession>A0A8S3JXB0</accession>
<feature type="non-terminal residue" evidence="2">
    <location>
        <position position="1"/>
    </location>
</feature>
<dbReference type="GO" id="GO:0045505">
    <property type="term" value="F:dynein intermediate chain binding"/>
    <property type="evidence" value="ECO:0007669"/>
    <property type="project" value="InterPro"/>
</dbReference>
<dbReference type="Gene3D" id="1.20.140.100">
    <property type="entry name" value="Dynein heavy chain, N-terminal domain 2"/>
    <property type="match status" value="1"/>
</dbReference>
<dbReference type="Gene3D" id="1.10.287.2620">
    <property type="match status" value="1"/>
</dbReference>
<dbReference type="PANTHER" id="PTHR45703">
    <property type="entry name" value="DYNEIN HEAVY CHAIN"/>
    <property type="match status" value="1"/>
</dbReference>
<comment type="caution">
    <text evidence="2">The sequence shown here is derived from an EMBL/GenBank/DDBJ whole genome shotgun (WGS) entry which is preliminary data.</text>
</comment>
<evidence type="ECO:0000259" key="1">
    <source>
        <dbReference type="Pfam" id="PF08393"/>
    </source>
</evidence>
<sequence length="110" mass="12592">TTLRKVLQLGLEPYMEQFEVVSAGASKEFSLEKALNKMQEDWEPVMFNTSKYKETGLTILSSVDDIQTILDDHIVKTQTMKGSPFIKPFEHEIKVSFEIHHGDRSLSVTF</sequence>
<dbReference type="AlphaFoldDB" id="A0A8S3JXB0"/>
<reference evidence="2" key="1">
    <citation type="submission" date="2021-02" db="EMBL/GenBank/DDBJ databases">
        <authorList>
            <person name="Nowell W R."/>
        </authorList>
    </citation>
    <scope>NUCLEOTIDE SEQUENCE</scope>
</reference>
<dbReference type="InterPro" id="IPR026983">
    <property type="entry name" value="DHC"/>
</dbReference>
<dbReference type="GO" id="GO:0051959">
    <property type="term" value="F:dynein light intermediate chain binding"/>
    <property type="evidence" value="ECO:0007669"/>
    <property type="project" value="InterPro"/>
</dbReference>
<gene>
    <name evidence="2" type="ORF">SMN809_LOCUS83034</name>
</gene>
<dbReference type="GO" id="GO:0007018">
    <property type="term" value="P:microtubule-based movement"/>
    <property type="evidence" value="ECO:0007669"/>
    <property type="project" value="InterPro"/>
</dbReference>
<evidence type="ECO:0000313" key="3">
    <source>
        <dbReference type="Proteomes" id="UP000676336"/>
    </source>
</evidence>
<feature type="domain" description="Dynein heavy chain linker" evidence="1">
    <location>
        <begin position="1"/>
        <end position="94"/>
    </location>
</feature>
<proteinExistence type="predicted"/>